<dbReference type="SMART" id="SM00882">
    <property type="entry name" value="CoA_trans"/>
    <property type="match status" value="1"/>
</dbReference>
<dbReference type="Gene3D" id="3.30.30.40">
    <property type="match status" value="1"/>
</dbReference>
<dbReference type="AlphaFoldDB" id="A0A1I6CXZ5"/>
<reference evidence="3" key="1">
    <citation type="submission" date="2016-10" db="EMBL/GenBank/DDBJ databases">
        <authorList>
            <person name="Varghese N."/>
            <person name="Submissions S."/>
        </authorList>
    </citation>
    <scope>NUCLEOTIDE SEQUENCE [LARGE SCALE GENOMIC DNA]</scope>
    <source>
        <strain evidence="3">DSM 3669</strain>
    </source>
</reference>
<dbReference type="STRING" id="39060.SAMN05660706_10342"/>
<dbReference type="Gene3D" id="3.40.1080.10">
    <property type="entry name" value="Glutaconate Coenzyme A-transferase"/>
    <property type="match status" value="1"/>
</dbReference>
<sequence length="306" mass="34461">MTETNCANKQMTLQEAIKKYVKDGCSLTFGGFIGRDCVAAVHEIIRQGIKDLTVIDDSKTDMMDLLVGAGAVNRWEGAYLGYGAIGLAPNIRRSVEKGIPRKIELEDWSNAGISMRFLAGSLNVPFMATRSMLGSDIMKYNRRIKLMNDPYEGEPIALVPAAHPDVAIIHVQRADAMGNAQVFGFTGNDENKARAARHTIITCEEIVPTEEIRHRGNLTLIPFYCVDAVVQVPFGCHPQSCYGYYAYDVLFCGDYHEAAKDRDKFLKWLDRYVLSARDHMDYCEKVGWERLHKLMGMERHFNRIPG</sequence>
<dbReference type="SUPFAM" id="SSF100950">
    <property type="entry name" value="NagB/RpiA/CoA transferase-like"/>
    <property type="match status" value="1"/>
</dbReference>
<evidence type="ECO:0000313" key="3">
    <source>
        <dbReference type="Proteomes" id="UP000199584"/>
    </source>
</evidence>
<protein>
    <submittedName>
        <fullName evidence="2">Glutaconate CoA-transferase subunit A</fullName>
    </submittedName>
</protein>
<dbReference type="OrthoDB" id="9777193at2"/>
<dbReference type="InterPro" id="IPR004165">
    <property type="entry name" value="CoA_trans_fam_I"/>
</dbReference>
<dbReference type="Pfam" id="PF01144">
    <property type="entry name" value="CoA_trans"/>
    <property type="match status" value="1"/>
</dbReference>
<dbReference type="InterPro" id="IPR037171">
    <property type="entry name" value="NagB/RpiA_transferase-like"/>
</dbReference>
<dbReference type="RefSeq" id="WP_092481901.1">
    <property type="nucleotide sequence ID" value="NZ_FOYM01000003.1"/>
</dbReference>
<dbReference type="EMBL" id="FOYM01000003">
    <property type="protein sequence ID" value="SFQ98088.1"/>
    <property type="molecule type" value="Genomic_DNA"/>
</dbReference>
<comment type="similarity">
    <text evidence="1">Belongs to the 3-oxoacid CoA-transferase subunit B family.</text>
</comment>
<keyword evidence="2" id="KW-0808">Transferase</keyword>
<dbReference type="Proteomes" id="UP000199584">
    <property type="component" value="Unassembled WGS sequence"/>
</dbReference>
<evidence type="ECO:0000256" key="1">
    <source>
        <dbReference type="ARBA" id="ARBA00007047"/>
    </source>
</evidence>
<dbReference type="PANTHER" id="PTHR43293:SF3">
    <property type="entry name" value="CHOLESTEROL RING-CLEAVING HYDROLASE IPDB SUBUNIT"/>
    <property type="match status" value="1"/>
</dbReference>
<organism evidence="2 3">
    <name type="scientific">Desulfoscipio geothermicus DSM 3669</name>
    <dbReference type="NCBI Taxonomy" id="1121426"/>
    <lineage>
        <taxon>Bacteria</taxon>
        <taxon>Bacillati</taxon>
        <taxon>Bacillota</taxon>
        <taxon>Clostridia</taxon>
        <taxon>Eubacteriales</taxon>
        <taxon>Desulfallaceae</taxon>
        <taxon>Desulfoscipio</taxon>
    </lineage>
</organism>
<proteinExistence type="inferred from homology"/>
<keyword evidence="3" id="KW-1185">Reference proteome</keyword>
<evidence type="ECO:0000313" key="2">
    <source>
        <dbReference type="EMBL" id="SFQ98088.1"/>
    </source>
</evidence>
<accession>A0A1I6CXZ5</accession>
<name>A0A1I6CXZ5_9FIRM</name>
<dbReference type="GO" id="GO:0008410">
    <property type="term" value="F:CoA-transferase activity"/>
    <property type="evidence" value="ECO:0007669"/>
    <property type="project" value="InterPro"/>
</dbReference>
<gene>
    <name evidence="2" type="ORF">SAMN05660706_10342</name>
</gene>
<dbReference type="PANTHER" id="PTHR43293">
    <property type="entry name" value="ACETATE COA-TRANSFERASE YDIF"/>
    <property type="match status" value="1"/>
</dbReference>